<keyword evidence="6" id="KW-0378">Hydrolase</keyword>
<dbReference type="AlphaFoldDB" id="A0AAD3YDW8"/>
<dbReference type="GO" id="GO:0071555">
    <property type="term" value="P:cell wall organization"/>
    <property type="evidence" value="ECO:0007669"/>
    <property type="project" value="UniProtKB-KW"/>
</dbReference>
<evidence type="ECO:0000256" key="3">
    <source>
        <dbReference type="ARBA" id="ARBA00008773"/>
    </source>
</evidence>
<reference evidence="17" key="2">
    <citation type="submission" date="2023-06" db="EMBL/GenBank/DDBJ databases">
        <authorList>
            <person name="Kobayashi Y."/>
            <person name="Kayamori A."/>
            <person name="Aoki K."/>
            <person name="Shiwa Y."/>
            <person name="Fujita N."/>
            <person name="Sugita T."/>
            <person name="Iwasaki W."/>
            <person name="Tanaka N."/>
            <person name="Takashima M."/>
        </authorList>
    </citation>
    <scope>NUCLEOTIDE SEQUENCE</scope>
    <source>
        <strain evidence="17">HIS016</strain>
    </source>
</reference>
<evidence type="ECO:0000256" key="10">
    <source>
        <dbReference type="ARBA" id="ARBA00023316"/>
    </source>
</evidence>
<evidence type="ECO:0000256" key="4">
    <source>
        <dbReference type="ARBA" id="ARBA00012780"/>
    </source>
</evidence>
<keyword evidence="9" id="KW-0119">Carbohydrate metabolism</keyword>
<organism evidence="17 18">
    <name type="scientific">Cutaneotrichosporon spelunceum</name>
    <dbReference type="NCBI Taxonomy" id="1672016"/>
    <lineage>
        <taxon>Eukaryota</taxon>
        <taxon>Fungi</taxon>
        <taxon>Dikarya</taxon>
        <taxon>Basidiomycota</taxon>
        <taxon>Agaricomycotina</taxon>
        <taxon>Tremellomycetes</taxon>
        <taxon>Trichosporonales</taxon>
        <taxon>Trichosporonaceae</taxon>
        <taxon>Cutaneotrichosporon</taxon>
    </lineage>
</organism>
<evidence type="ECO:0000256" key="15">
    <source>
        <dbReference type="SAM" id="MobiDB-lite"/>
    </source>
</evidence>
<dbReference type="GO" id="GO:0009986">
    <property type="term" value="C:cell surface"/>
    <property type="evidence" value="ECO:0007669"/>
    <property type="project" value="TreeGrafter"/>
</dbReference>
<evidence type="ECO:0000256" key="2">
    <source>
        <dbReference type="ARBA" id="ARBA00004401"/>
    </source>
</evidence>
<comment type="similarity">
    <text evidence="3">Belongs to the glycosyl hydrolase 17 family.</text>
</comment>
<keyword evidence="10" id="KW-0961">Cell wall biogenesis/degradation</keyword>
<keyword evidence="11" id="KW-0624">Polysaccharide degradation</keyword>
<keyword evidence="5" id="KW-1003">Cell membrane</keyword>
<evidence type="ECO:0000256" key="1">
    <source>
        <dbReference type="ARBA" id="ARBA00000382"/>
    </source>
</evidence>
<dbReference type="GO" id="GO:0009277">
    <property type="term" value="C:fungal-type cell wall"/>
    <property type="evidence" value="ECO:0007669"/>
    <property type="project" value="TreeGrafter"/>
</dbReference>
<gene>
    <name evidence="17" type="primary">btgC</name>
    <name evidence="17" type="ORF">CspeluHIS016_0802660</name>
</gene>
<dbReference type="Proteomes" id="UP001222932">
    <property type="component" value="Unassembled WGS sequence"/>
</dbReference>
<evidence type="ECO:0000256" key="11">
    <source>
        <dbReference type="ARBA" id="ARBA00023326"/>
    </source>
</evidence>
<comment type="subcellular location">
    <subcellularLocation>
        <location evidence="2">Cell membrane</location>
        <topology evidence="2">Single-pass type II membrane protein</topology>
    </subcellularLocation>
</comment>
<dbReference type="Gene3D" id="3.20.20.80">
    <property type="entry name" value="Glycosidases"/>
    <property type="match status" value="1"/>
</dbReference>
<evidence type="ECO:0000313" key="17">
    <source>
        <dbReference type="EMBL" id="GMK59660.1"/>
    </source>
</evidence>
<dbReference type="GO" id="GO:0005886">
    <property type="term" value="C:plasma membrane"/>
    <property type="evidence" value="ECO:0007669"/>
    <property type="project" value="UniProtKB-SubCell"/>
</dbReference>
<feature type="region of interest" description="Disordered" evidence="15">
    <location>
        <begin position="1"/>
        <end position="70"/>
    </location>
</feature>
<keyword evidence="8" id="KW-0325">Glycoprotein</keyword>
<keyword evidence="16" id="KW-0812">Transmembrane</keyword>
<feature type="compositionally biased region" description="Low complexity" evidence="15">
    <location>
        <begin position="208"/>
        <end position="221"/>
    </location>
</feature>
<evidence type="ECO:0000256" key="5">
    <source>
        <dbReference type="ARBA" id="ARBA00022475"/>
    </source>
</evidence>
<feature type="compositionally biased region" description="Polar residues" evidence="15">
    <location>
        <begin position="27"/>
        <end position="37"/>
    </location>
</feature>
<evidence type="ECO:0000256" key="9">
    <source>
        <dbReference type="ARBA" id="ARBA00023277"/>
    </source>
</evidence>
<feature type="compositionally biased region" description="Polar residues" evidence="15">
    <location>
        <begin position="222"/>
        <end position="233"/>
    </location>
</feature>
<evidence type="ECO:0000256" key="7">
    <source>
        <dbReference type="ARBA" id="ARBA00023136"/>
    </source>
</evidence>
<comment type="catalytic activity">
    <reaction evidence="1">
        <text>Hydrolysis of (1-&gt;3)-beta-D-glucosidic linkages in (1-&gt;3)-beta-D-glucans.</text>
        <dbReference type="EC" id="3.2.1.39"/>
    </reaction>
</comment>
<dbReference type="InterPro" id="IPR050732">
    <property type="entry name" value="Beta-glucan_modifiers"/>
</dbReference>
<evidence type="ECO:0000256" key="13">
    <source>
        <dbReference type="ARBA" id="ARBA00042373"/>
    </source>
</evidence>
<evidence type="ECO:0000256" key="12">
    <source>
        <dbReference type="ARBA" id="ARBA00037649"/>
    </source>
</evidence>
<reference evidence="17" key="1">
    <citation type="journal article" date="2023" name="BMC Genomics">
        <title>Chromosome-level genome assemblies of Cutaneotrichosporon spp. (Trichosporonales, Basidiomycota) reveal imbalanced evolution between nucleotide sequences and chromosome synteny.</title>
        <authorList>
            <person name="Kobayashi Y."/>
            <person name="Kayamori A."/>
            <person name="Aoki K."/>
            <person name="Shiwa Y."/>
            <person name="Matsutani M."/>
            <person name="Fujita N."/>
            <person name="Sugita T."/>
            <person name="Iwasaki W."/>
            <person name="Tanaka N."/>
            <person name="Takashima M."/>
        </authorList>
    </citation>
    <scope>NUCLEOTIDE SEQUENCE</scope>
    <source>
        <strain evidence="17">HIS016</strain>
    </source>
</reference>
<protein>
    <recommendedName>
        <fullName evidence="4">glucan endo-1,3-beta-D-glucosidase</fullName>
        <ecNumber evidence="4">3.2.1.39</ecNumber>
    </recommendedName>
    <alternativeName>
        <fullName evidence="14">Endo-1,3-beta-glucanase btgC</fullName>
    </alternativeName>
    <alternativeName>
        <fullName evidence="13">Laminarinase btgC</fullName>
    </alternativeName>
</protein>
<comment type="caution">
    <text evidence="17">The sequence shown here is derived from an EMBL/GenBank/DDBJ whole genome shotgun (WGS) entry which is preliminary data.</text>
</comment>
<dbReference type="GO" id="GO:0005576">
    <property type="term" value="C:extracellular region"/>
    <property type="evidence" value="ECO:0007669"/>
    <property type="project" value="TreeGrafter"/>
</dbReference>
<dbReference type="SUPFAM" id="SSF51445">
    <property type="entry name" value="(Trans)glycosidases"/>
    <property type="match status" value="1"/>
</dbReference>
<proteinExistence type="inferred from homology"/>
<dbReference type="GO" id="GO:0000272">
    <property type="term" value="P:polysaccharide catabolic process"/>
    <property type="evidence" value="ECO:0007669"/>
    <property type="project" value="UniProtKB-KW"/>
</dbReference>
<evidence type="ECO:0000256" key="16">
    <source>
        <dbReference type="SAM" id="Phobius"/>
    </source>
</evidence>
<feature type="transmembrane region" description="Helical" evidence="16">
    <location>
        <begin position="181"/>
        <end position="203"/>
    </location>
</feature>
<feature type="compositionally biased region" description="Polar residues" evidence="15">
    <location>
        <begin position="1"/>
        <end position="10"/>
    </location>
</feature>
<accession>A0AAD3YDW8</accession>
<dbReference type="InterPro" id="IPR017853">
    <property type="entry name" value="GH"/>
</dbReference>
<evidence type="ECO:0000313" key="18">
    <source>
        <dbReference type="Proteomes" id="UP001222932"/>
    </source>
</evidence>
<keyword evidence="18" id="KW-1185">Reference proteome</keyword>
<dbReference type="EMBL" id="BTCM01000008">
    <property type="protein sequence ID" value="GMK59660.1"/>
    <property type="molecule type" value="Genomic_DNA"/>
</dbReference>
<dbReference type="GO" id="GO:0042973">
    <property type="term" value="F:glucan endo-1,3-beta-D-glucosidase activity"/>
    <property type="evidence" value="ECO:0007669"/>
    <property type="project" value="UniProtKB-EC"/>
</dbReference>
<keyword evidence="16" id="KW-1133">Transmembrane helix</keyword>
<evidence type="ECO:0000256" key="6">
    <source>
        <dbReference type="ARBA" id="ARBA00022801"/>
    </source>
</evidence>
<keyword evidence="7 16" id="KW-0472">Membrane</keyword>
<dbReference type="PANTHER" id="PTHR16631">
    <property type="entry name" value="GLUCAN 1,3-BETA-GLUCOSIDASE"/>
    <property type="match status" value="1"/>
</dbReference>
<dbReference type="PANTHER" id="PTHR16631:SF17">
    <property type="entry name" value="GLUCAN ENDO-1,3-BETA-GLUCOSIDASE BTGC"/>
    <property type="match status" value="1"/>
</dbReference>
<evidence type="ECO:0000256" key="14">
    <source>
        <dbReference type="ARBA" id="ARBA00043078"/>
    </source>
</evidence>
<dbReference type="EC" id="3.2.1.39" evidence="4"/>
<feature type="region of interest" description="Disordered" evidence="15">
    <location>
        <begin position="208"/>
        <end position="237"/>
    </location>
</feature>
<evidence type="ECO:0000256" key="8">
    <source>
        <dbReference type="ARBA" id="ARBA00023180"/>
    </source>
</evidence>
<sequence>MSWNQAQPTQRYAAVPGFEDMRPPSMVGSSSPNTPSVDTPVGNELYDVPPAHRTPLYSDPFNDDSMNPGQNVRPPHNQYSRMPEPGMAAGAGAAAGAAGYGAYRGAQQPYAPNQAYGNGGAGYSSNHGGGYPPQSTDGMTADQLWEMERGGSGAGGGDNGSSAVKEQDYAYDEKPKSRKKWWWIIGAIVVIAAIAGIVVAVVLTQTNKSGSKSGSSKSGSSDGTKVQNPNDPSNFDKDPRLSQVFWGMAYQPDGAIPPACGATLDAVIRDIQIVSQLTTRLRLYGANCDMTALVLEAIKQTKVDMTIYPAIYIDSNTQAYKDQTDAILAAFQKYGVDNIGGLAVGNEWLLNQANDVPSGSKYLSDVKTLLGYVDEVKTKVQALSLSKPMPIGTGDAGSLFSTTLAQGLDFYMANVHPWFGKVPIDQAADWTYDYFMNNDVVYSQQVPNQPAMYIAETGWPTKFTTPQGADTGQTSGNPPSDATVAQLQIFLDTFVCQANKNETHYFFFEPFDQEWKEPLYGGVEPYWGIFDKDRVMKDLVIPTCT</sequence>
<name>A0AAD3YDW8_9TREE</name>
<comment type="function">
    <text evidence="12">Glucanases play a role in cell expansion during growth, in cell-cell fusion during mating, and in spore release during sporulation. This enzyme may be involved in beta-glucan degradation. Active on laminarin and lichenan.</text>
</comment>